<sequence length="401" mass="45429">MWAAQPERLKRDKRSILRIFDAPDNALEEDYPQQYDDEPQWPEFNDELWQHEWYLKDTRSLPGLPKLDLNVLPVYERGITGRGIRVAVLDDGVEYTHEDLAENYDPEISWDCNHDTPDARPNFQDHVNSHGTRCAGEIAMVANNRKCGVGIAFGAKVGGIKLLGGHVYDLIEGMALGFAHDKSNFTKEAPNITWRDVQHIIVNTAEYIPLQANKGWTENAAGLLYNIRFGFGLMNADAFVTAASTWMNVPPKSTEIILPKDFAAPRNLSTSIGTISVTFDNATGRIRYLEHVEVQVDLGYTERGVLEIFLTSPRGTKVQLLTKRNRDKSKEGFRPWIFMSVATWSEDPRGMWEVQILDTSPLGIFNSGSLNDCKLILHGTEEIPPHLKDGPRVYNMNYVRR</sequence>
<keyword evidence="8" id="KW-0325">Glycoprotein</keyword>
<feature type="domain" description="P/Homo B" evidence="10">
    <location>
        <begin position="248"/>
        <end position="383"/>
    </location>
</feature>
<dbReference type="GO" id="GO:0004252">
    <property type="term" value="F:serine-type endopeptidase activity"/>
    <property type="evidence" value="ECO:0007669"/>
    <property type="project" value="InterPro"/>
</dbReference>
<dbReference type="EMBL" id="AJWK01011267">
    <property type="status" value="NOT_ANNOTATED_CDS"/>
    <property type="molecule type" value="Genomic_DNA"/>
</dbReference>
<evidence type="ECO:0000256" key="8">
    <source>
        <dbReference type="ARBA" id="ARBA00023180"/>
    </source>
</evidence>
<dbReference type="GO" id="GO:0016486">
    <property type="term" value="P:peptide hormone processing"/>
    <property type="evidence" value="ECO:0007669"/>
    <property type="project" value="TreeGrafter"/>
</dbReference>
<dbReference type="InterPro" id="IPR008979">
    <property type="entry name" value="Galactose-bd-like_sf"/>
</dbReference>
<dbReference type="PROSITE" id="PS51829">
    <property type="entry name" value="P_HOMO_B"/>
    <property type="match status" value="1"/>
</dbReference>
<dbReference type="PROSITE" id="PS51892">
    <property type="entry name" value="SUBTILASE"/>
    <property type="match status" value="1"/>
</dbReference>
<keyword evidence="13" id="KW-1185">Reference proteome</keyword>
<dbReference type="InterPro" id="IPR022398">
    <property type="entry name" value="Peptidase_S8_His-AS"/>
</dbReference>
<evidence type="ECO:0000256" key="2">
    <source>
        <dbReference type="ARBA" id="ARBA00022670"/>
    </source>
</evidence>
<dbReference type="VEuPathDB" id="VectorBase:LLONM1_011601"/>
<proteinExistence type="inferred from homology"/>
<keyword evidence="2" id="KW-0645">Protease</keyword>
<keyword evidence="3" id="KW-0165">Cleavage on pair of basic residues</keyword>
<dbReference type="AlphaFoldDB" id="A0A1B0GI41"/>
<keyword evidence="4" id="KW-0732">Signal</keyword>
<organism evidence="12 13">
    <name type="scientific">Lutzomyia longipalpis</name>
    <name type="common">Sand fly</name>
    <dbReference type="NCBI Taxonomy" id="7200"/>
    <lineage>
        <taxon>Eukaryota</taxon>
        <taxon>Metazoa</taxon>
        <taxon>Ecdysozoa</taxon>
        <taxon>Arthropoda</taxon>
        <taxon>Hexapoda</taxon>
        <taxon>Insecta</taxon>
        <taxon>Pterygota</taxon>
        <taxon>Neoptera</taxon>
        <taxon>Endopterygota</taxon>
        <taxon>Diptera</taxon>
        <taxon>Nematocera</taxon>
        <taxon>Psychodoidea</taxon>
        <taxon>Psychodidae</taxon>
        <taxon>Lutzomyia</taxon>
        <taxon>Lutzomyia</taxon>
    </lineage>
</organism>
<evidence type="ECO:0000313" key="11">
    <source>
        <dbReference type="EMBL" id="MBC1175175.1"/>
    </source>
</evidence>
<keyword evidence="5" id="KW-0378">Hydrolase</keyword>
<dbReference type="InterPro" id="IPR002884">
    <property type="entry name" value="P_dom"/>
</dbReference>
<evidence type="ECO:0000313" key="13">
    <source>
        <dbReference type="Proteomes" id="UP000092461"/>
    </source>
</evidence>
<dbReference type="Proteomes" id="UP000092461">
    <property type="component" value="Unassembled WGS sequence"/>
</dbReference>
<dbReference type="Gene3D" id="3.40.50.200">
    <property type="entry name" value="Peptidase S8/S53 domain"/>
    <property type="match status" value="2"/>
</dbReference>
<dbReference type="InterPro" id="IPR015500">
    <property type="entry name" value="Peptidase_S8_subtilisin-rel"/>
</dbReference>
<evidence type="ECO:0000256" key="1">
    <source>
        <dbReference type="ARBA" id="ARBA00005325"/>
    </source>
</evidence>
<dbReference type="EMBL" id="GITU01006472">
    <property type="protein sequence ID" value="MBC1175175.1"/>
    <property type="molecule type" value="Transcribed_RNA"/>
</dbReference>
<evidence type="ECO:0000256" key="7">
    <source>
        <dbReference type="ARBA" id="ARBA00023145"/>
    </source>
</evidence>
<keyword evidence="6" id="KW-0720">Serine protease</keyword>
<dbReference type="SUPFAM" id="SSF52743">
    <property type="entry name" value="Subtilisin-like"/>
    <property type="match status" value="2"/>
</dbReference>
<evidence type="ECO:0000259" key="10">
    <source>
        <dbReference type="PROSITE" id="PS51829"/>
    </source>
</evidence>
<dbReference type="InterPro" id="IPR023827">
    <property type="entry name" value="Peptidase_S8_Asp-AS"/>
</dbReference>
<dbReference type="GO" id="GO:0043005">
    <property type="term" value="C:neuron projection"/>
    <property type="evidence" value="ECO:0007669"/>
    <property type="project" value="TreeGrafter"/>
</dbReference>
<dbReference type="PROSITE" id="PS00136">
    <property type="entry name" value="SUBTILASE_ASP"/>
    <property type="match status" value="1"/>
</dbReference>
<name>A0A1B0GI41_LUTLO</name>
<reference evidence="11" key="2">
    <citation type="journal article" date="2020" name="BMC">
        <title>Leishmania infection induces a limited differential gene expression in the sand fly midgut.</title>
        <authorList>
            <person name="Coutinho-Abreu I.V."/>
            <person name="Serafim T.D."/>
            <person name="Meneses C."/>
            <person name="Kamhawi S."/>
            <person name="Oliveira F."/>
            <person name="Valenzuela J.G."/>
        </authorList>
    </citation>
    <scope>NUCLEOTIDE SEQUENCE</scope>
    <source>
        <strain evidence="11">Jacobina</strain>
        <tissue evidence="11">Midgut</tissue>
    </source>
</reference>
<dbReference type="PANTHER" id="PTHR42884">
    <property type="entry name" value="PROPROTEIN CONVERTASE SUBTILISIN/KEXIN-RELATED"/>
    <property type="match status" value="1"/>
</dbReference>
<keyword evidence="7" id="KW-0865">Zymogen</keyword>
<reference evidence="12" key="3">
    <citation type="submission" date="2020-05" db="UniProtKB">
        <authorList>
            <consortium name="EnsemblMetazoa"/>
        </authorList>
    </citation>
    <scope>IDENTIFICATION</scope>
    <source>
        <strain evidence="12">Jacobina</strain>
    </source>
</reference>
<dbReference type="FunFam" id="2.60.120.260:FF:000006">
    <property type="entry name" value="Proprotein convertase subtilisin/kexin type 5"/>
    <property type="match status" value="1"/>
</dbReference>
<evidence type="ECO:0000256" key="6">
    <source>
        <dbReference type="ARBA" id="ARBA00022825"/>
    </source>
</evidence>
<evidence type="ECO:0000256" key="9">
    <source>
        <dbReference type="PROSITE-ProRule" id="PRU01240"/>
    </source>
</evidence>
<dbReference type="VEuPathDB" id="VectorBase:LLOJ003532"/>
<evidence type="ECO:0000256" key="5">
    <source>
        <dbReference type="ARBA" id="ARBA00022801"/>
    </source>
</evidence>
<evidence type="ECO:0000313" key="12">
    <source>
        <dbReference type="EnsemblMetazoa" id="LLOJ003532-PA"/>
    </source>
</evidence>
<dbReference type="Gene3D" id="2.60.120.260">
    <property type="entry name" value="Galactose-binding domain-like"/>
    <property type="match status" value="1"/>
</dbReference>
<protein>
    <submittedName>
        <fullName evidence="11">Putative peptidase s8 family domain in protein convertases</fullName>
    </submittedName>
</protein>
<dbReference type="InterPro" id="IPR036852">
    <property type="entry name" value="Peptidase_S8/S53_dom_sf"/>
</dbReference>
<comment type="caution">
    <text evidence="9">Lacks conserved residue(s) required for the propagation of feature annotation.</text>
</comment>
<comment type="similarity">
    <text evidence="1">Belongs to the peptidase S8 family. Furin subfamily.</text>
</comment>
<dbReference type="Pfam" id="PF01483">
    <property type="entry name" value="P_proprotein"/>
    <property type="match status" value="1"/>
</dbReference>
<dbReference type="GO" id="GO:0016020">
    <property type="term" value="C:membrane"/>
    <property type="evidence" value="ECO:0007669"/>
    <property type="project" value="TreeGrafter"/>
</dbReference>
<dbReference type="GO" id="GO:0005737">
    <property type="term" value="C:cytoplasm"/>
    <property type="evidence" value="ECO:0007669"/>
    <property type="project" value="UniProtKB-ARBA"/>
</dbReference>
<dbReference type="SUPFAM" id="SSF49785">
    <property type="entry name" value="Galactose-binding domain-like"/>
    <property type="match status" value="1"/>
</dbReference>
<dbReference type="EMBL" id="AJWK01011266">
    <property type="status" value="NOT_ANNOTATED_CDS"/>
    <property type="molecule type" value="Genomic_DNA"/>
</dbReference>
<dbReference type="GO" id="GO:0005615">
    <property type="term" value="C:extracellular space"/>
    <property type="evidence" value="ECO:0007669"/>
    <property type="project" value="TreeGrafter"/>
</dbReference>
<dbReference type="PROSITE" id="PS00137">
    <property type="entry name" value="SUBTILASE_HIS"/>
    <property type="match status" value="1"/>
</dbReference>
<dbReference type="Pfam" id="PF00082">
    <property type="entry name" value="Peptidase_S8"/>
    <property type="match status" value="1"/>
</dbReference>
<dbReference type="PRINTS" id="PR00723">
    <property type="entry name" value="SUBTILISIN"/>
</dbReference>
<evidence type="ECO:0000256" key="3">
    <source>
        <dbReference type="ARBA" id="ARBA00022685"/>
    </source>
</evidence>
<dbReference type="EnsemblMetazoa" id="LLOJ003532-RA">
    <property type="protein sequence ID" value="LLOJ003532-PA"/>
    <property type="gene ID" value="LLOJ003532"/>
</dbReference>
<accession>A0A1B0GI41</accession>
<evidence type="ECO:0000256" key="4">
    <source>
        <dbReference type="ARBA" id="ARBA00022729"/>
    </source>
</evidence>
<dbReference type="GO" id="GO:0012505">
    <property type="term" value="C:endomembrane system"/>
    <property type="evidence" value="ECO:0007669"/>
    <property type="project" value="UniProtKB-ARBA"/>
</dbReference>
<dbReference type="PANTHER" id="PTHR42884:SF14">
    <property type="entry name" value="NEUROENDOCRINE CONVERTASE 1"/>
    <property type="match status" value="1"/>
</dbReference>
<reference evidence="13" key="1">
    <citation type="submission" date="2012-05" db="EMBL/GenBank/DDBJ databases">
        <title>Whole Genome Assembly of Lutzomyia longipalpis.</title>
        <authorList>
            <person name="Richards S."/>
            <person name="Qu C."/>
            <person name="Dillon R."/>
            <person name="Worley K."/>
            <person name="Scherer S."/>
            <person name="Batterton M."/>
            <person name="Taylor A."/>
            <person name="Hawes A."/>
            <person name="Hernandez B."/>
            <person name="Kovar C."/>
            <person name="Mandapat C."/>
            <person name="Pham C."/>
            <person name="Qu C."/>
            <person name="Jing C."/>
            <person name="Bess C."/>
            <person name="Bandaranaike D."/>
            <person name="Ngo D."/>
            <person name="Ongeri F."/>
            <person name="Arias F."/>
            <person name="Lara F."/>
            <person name="Weissenberger G."/>
            <person name="Kamau G."/>
            <person name="Han H."/>
            <person name="Shen H."/>
            <person name="Dinh H."/>
            <person name="Khalil I."/>
            <person name="Jones J."/>
            <person name="Shafer J."/>
            <person name="Jayaseelan J."/>
            <person name="Quiroz J."/>
            <person name="Blankenburg K."/>
            <person name="Nguyen L."/>
            <person name="Jackson L."/>
            <person name="Francisco L."/>
            <person name="Tang L.-Y."/>
            <person name="Pu L.-L."/>
            <person name="Perales L."/>
            <person name="Lorensuhewa L."/>
            <person name="Munidasa M."/>
            <person name="Coyle M."/>
            <person name="Taylor M."/>
            <person name="Puazo M."/>
            <person name="Firestine M."/>
            <person name="Scheel M."/>
            <person name="Javaid M."/>
            <person name="Wang M."/>
            <person name="Li M."/>
            <person name="Tabassum N."/>
            <person name="Saada N."/>
            <person name="Osuji N."/>
            <person name="Aqrawi P."/>
            <person name="Fu Q."/>
            <person name="Thornton R."/>
            <person name="Raj R."/>
            <person name="Goodspeed R."/>
            <person name="Mata R."/>
            <person name="Najjar R."/>
            <person name="Gubbala S."/>
            <person name="Lee S."/>
            <person name="Denson S."/>
            <person name="Patil S."/>
            <person name="Macmil S."/>
            <person name="Qi S."/>
            <person name="Matskevitch T."/>
            <person name="Palculict T."/>
            <person name="Mathew T."/>
            <person name="Vee V."/>
            <person name="Velamala V."/>
            <person name="Korchina V."/>
            <person name="Cai W."/>
            <person name="Liu W."/>
            <person name="Dai W."/>
            <person name="Zou X."/>
            <person name="Zhu Y."/>
            <person name="Zhang Y."/>
            <person name="Wu Y.-Q."/>
            <person name="Xin Y."/>
            <person name="Nazarath L."/>
            <person name="Kovar C."/>
            <person name="Han Y."/>
            <person name="Muzny D."/>
            <person name="Gibbs R."/>
        </authorList>
    </citation>
    <scope>NUCLEOTIDE SEQUENCE [LARGE SCALE GENOMIC DNA]</scope>
    <source>
        <strain evidence="13">Jacobina</strain>
    </source>
</reference>
<dbReference type="InterPro" id="IPR000209">
    <property type="entry name" value="Peptidase_S8/S53_dom"/>
</dbReference>